<name>A0A1I2BI66_9BACT</name>
<evidence type="ECO:0000313" key="2">
    <source>
        <dbReference type="Proteomes" id="UP000199400"/>
    </source>
</evidence>
<proteinExistence type="predicted"/>
<dbReference type="RefSeq" id="WP_143140782.1">
    <property type="nucleotide sequence ID" value="NZ_FOMX01000015.1"/>
</dbReference>
<dbReference type="Gene3D" id="2.50.20.10">
    <property type="entry name" value="Lipoprotein localisation LolA/LolB/LppX"/>
    <property type="match status" value="1"/>
</dbReference>
<reference evidence="2" key="1">
    <citation type="submission" date="2016-10" db="EMBL/GenBank/DDBJ databases">
        <authorList>
            <person name="Varghese N."/>
            <person name="Submissions S."/>
        </authorList>
    </citation>
    <scope>NUCLEOTIDE SEQUENCE [LARGE SCALE GENOMIC DNA]</scope>
    <source>
        <strain evidence="2">ATCC 25963</strain>
    </source>
</reference>
<dbReference type="EMBL" id="FOMX01000015">
    <property type="protein sequence ID" value="SFE55861.1"/>
    <property type="molecule type" value="Genomic_DNA"/>
</dbReference>
<organism evidence="1 2">
    <name type="scientific">Nannocystis exedens</name>
    <dbReference type="NCBI Taxonomy" id="54"/>
    <lineage>
        <taxon>Bacteria</taxon>
        <taxon>Pseudomonadati</taxon>
        <taxon>Myxococcota</taxon>
        <taxon>Polyangia</taxon>
        <taxon>Nannocystales</taxon>
        <taxon>Nannocystaceae</taxon>
        <taxon>Nannocystis</taxon>
    </lineage>
</organism>
<dbReference type="OrthoDB" id="5523918at2"/>
<keyword evidence="2" id="KW-1185">Reference proteome</keyword>
<dbReference type="Proteomes" id="UP000199400">
    <property type="component" value="Unassembled WGS sequence"/>
</dbReference>
<gene>
    <name evidence="1" type="ORF">SAMN02745121_04695</name>
</gene>
<dbReference type="PROSITE" id="PS51257">
    <property type="entry name" value="PROKAR_LIPOPROTEIN"/>
    <property type="match status" value="1"/>
</dbReference>
<accession>A0A1I2BI66</accession>
<protein>
    <recommendedName>
        <fullName evidence="3">Outer membrane lipoprotein-sorting protein</fullName>
    </recommendedName>
</protein>
<evidence type="ECO:0000313" key="1">
    <source>
        <dbReference type="EMBL" id="SFE55861.1"/>
    </source>
</evidence>
<dbReference type="STRING" id="54.SAMN02745121_04695"/>
<dbReference type="AlphaFoldDB" id="A0A1I2BI66"/>
<sequence>MQRWILAMALALGGAAACDDNGGEGGKSGAAPQAELTAEQVVAKHLAALGGLDKLKATKTLVIRGEYQEGSSVDAFVAYRARPNKFRKEGTHEGKAFVKVFDGDKGWLAEGDAPMGPVPAEHAVKMKQYAEFDDALVDAAARGHKVELVGAEDVKGGKAYHLQLTLANGDVEQRWLDATTFLDVKRTVAFKDKSGAQKTKHVTFSDWREVGGLKFNFASEGEVDGKISKVKVQSIEVDGAIDPAKFTAQLANTVAMAR</sequence>
<evidence type="ECO:0008006" key="3">
    <source>
        <dbReference type="Google" id="ProtNLM"/>
    </source>
</evidence>